<reference evidence="1 2" key="1">
    <citation type="journal article" date="2018" name="Arch. Microbiol.">
        <title>New insights into the metabolic potential of the phototrophic purple bacterium Rhodopila globiformis DSM 161(T) from its draft genome sequence and evidence for a vanadium-dependent nitrogenase.</title>
        <authorList>
            <person name="Imhoff J.F."/>
            <person name="Rahn T."/>
            <person name="Kunzel S."/>
            <person name="Neulinger S.C."/>
        </authorList>
    </citation>
    <scope>NUCLEOTIDE SEQUENCE [LARGE SCALE GENOMIC DNA]</scope>
    <source>
        <strain evidence="1 2">DSM 16996</strain>
    </source>
</reference>
<organism evidence="1 2">
    <name type="scientific">Rhodoblastus sphagnicola</name>
    <dbReference type="NCBI Taxonomy" id="333368"/>
    <lineage>
        <taxon>Bacteria</taxon>
        <taxon>Pseudomonadati</taxon>
        <taxon>Pseudomonadota</taxon>
        <taxon>Alphaproteobacteria</taxon>
        <taxon>Hyphomicrobiales</taxon>
        <taxon>Rhodoblastaceae</taxon>
        <taxon>Rhodoblastus</taxon>
    </lineage>
</organism>
<protein>
    <submittedName>
        <fullName evidence="1">Uncharacterized protein</fullName>
    </submittedName>
</protein>
<dbReference type="EMBL" id="NHSJ01000034">
    <property type="protein sequence ID" value="PPQ32886.1"/>
    <property type="molecule type" value="Genomic_DNA"/>
</dbReference>
<dbReference type="OrthoDB" id="7960540at2"/>
<sequence length="86" mass="9175">MGIDEAVLIDIEAQVAAAQSPVVLAELRAKYPRMAWLRCDASDVAETPYKTAGLFDLHLVGGDHCPVVVADPAQATGFILARRAVK</sequence>
<comment type="caution">
    <text evidence="1">The sequence shown here is derived from an EMBL/GenBank/DDBJ whole genome shotgun (WGS) entry which is preliminary data.</text>
</comment>
<evidence type="ECO:0000313" key="2">
    <source>
        <dbReference type="Proteomes" id="UP000239089"/>
    </source>
</evidence>
<proteinExistence type="predicted"/>
<gene>
    <name evidence="1" type="ORF">CCR94_04155</name>
</gene>
<accession>A0A2S6NE49</accession>
<dbReference type="Proteomes" id="UP000239089">
    <property type="component" value="Unassembled WGS sequence"/>
</dbReference>
<dbReference type="AlphaFoldDB" id="A0A2S6NE49"/>
<keyword evidence="2" id="KW-1185">Reference proteome</keyword>
<dbReference type="RefSeq" id="WP_104506657.1">
    <property type="nucleotide sequence ID" value="NZ_JACIGC010000007.1"/>
</dbReference>
<name>A0A2S6NE49_9HYPH</name>
<evidence type="ECO:0000313" key="1">
    <source>
        <dbReference type="EMBL" id="PPQ32886.1"/>
    </source>
</evidence>